<feature type="compositionally biased region" description="Polar residues" evidence="1">
    <location>
        <begin position="22"/>
        <end position="39"/>
    </location>
</feature>
<dbReference type="PROSITE" id="PS50181">
    <property type="entry name" value="FBOX"/>
    <property type="match status" value="1"/>
</dbReference>
<feature type="domain" description="F-box" evidence="2">
    <location>
        <begin position="51"/>
        <end position="96"/>
    </location>
</feature>
<dbReference type="RefSeq" id="XP_016260015.1">
    <property type="nucleotide sequence ID" value="XM_016409707.1"/>
</dbReference>
<evidence type="ECO:0000313" key="4">
    <source>
        <dbReference type="Proteomes" id="UP000053342"/>
    </source>
</evidence>
<proteinExistence type="predicted"/>
<dbReference type="EMBL" id="KN847339">
    <property type="protein sequence ID" value="KIW39799.1"/>
    <property type="molecule type" value="Genomic_DNA"/>
</dbReference>
<evidence type="ECO:0000256" key="1">
    <source>
        <dbReference type="SAM" id="MobiDB-lite"/>
    </source>
</evidence>
<evidence type="ECO:0000259" key="2">
    <source>
        <dbReference type="PROSITE" id="PS50181"/>
    </source>
</evidence>
<gene>
    <name evidence="3" type="ORF">PV06_08383</name>
</gene>
<dbReference type="VEuPathDB" id="FungiDB:PV06_08383"/>
<feature type="region of interest" description="Disordered" evidence="1">
    <location>
        <begin position="21"/>
        <end position="50"/>
    </location>
</feature>
<sequence length="362" mass="41233">MADRTGSRRRWFFPLRPFLSSVRKQSPSGPPSQDTGTAEQTEHYDHNHHHPPLLLNLPNEMILNVASFLDRGSQILLSLSCRQLRCLLLNHCYLDLTPSGSGGGVDKTTKVRFLRLLELDQPKYLTCRSCGLLYLWRVREFSGYGCPRENHHASSDVRLSYGQWIRRGGEKRYLYVRREVVDLICQAHMRGPDHGLPLSFCNVSGLDDTGVFHTNEARVVDGQFLLASRTEVEVGSGREAAMMIDRITLSNMCLHVRATVGTLDDISKTLKRALGSMALDSEMSEVFKCSFCETDHRMRMKKGRGNLTTMVLEVWRNYGQLDENRLSTEQIFHRDPVMRIDTVTISRRDVRAAFEAQTSDVL</sequence>
<protein>
    <recommendedName>
        <fullName evidence="2">F-box domain-containing protein</fullName>
    </recommendedName>
</protein>
<dbReference type="SUPFAM" id="SSF81383">
    <property type="entry name" value="F-box domain"/>
    <property type="match status" value="1"/>
</dbReference>
<dbReference type="Pfam" id="PF00646">
    <property type="entry name" value="F-box"/>
    <property type="match status" value="1"/>
</dbReference>
<dbReference type="InterPro" id="IPR036047">
    <property type="entry name" value="F-box-like_dom_sf"/>
</dbReference>
<dbReference type="InterPro" id="IPR001810">
    <property type="entry name" value="F-box_dom"/>
</dbReference>
<evidence type="ECO:0000313" key="3">
    <source>
        <dbReference type="EMBL" id="KIW39799.1"/>
    </source>
</evidence>
<dbReference type="GeneID" id="27360457"/>
<dbReference type="Proteomes" id="UP000053342">
    <property type="component" value="Unassembled WGS sequence"/>
</dbReference>
<organism evidence="3 4">
    <name type="scientific">Exophiala oligosperma</name>
    <dbReference type="NCBI Taxonomy" id="215243"/>
    <lineage>
        <taxon>Eukaryota</taxon>
        <taxon>Fungi</taxon>
        <taxon>Dikarya</taxon>
        <taxon>Ascomycota</taxon>
        <taxon>Pezizomycotina</taxon>
        <taxon>Eurotiomycetes</taxon>
        <taxon>Chaetothyriomycetidae</taxon>
        <taxon>Chaetothyriales</taxon>
        <taxon>Herpotrichiellaceae</taxon>
        <taxon>Exophiala</taxon>
    </lineage>
</organism>
<dbReference type="HOGENOM" id="CLU_057718_0_0_1"/>
<dbReference type="STRING" id="215243.A0A0D2DW94"/>
<dbReference type="OrthoDB" id="3766406at2759"/>
<name>A0A0D2DW94_9EURO</name>
<dbReference type="AlphaFoldDB" id="A0A0D2DW94"/>
<accession>A0A0D2DW94</accession>
<keyword evidence="4" id="KW-1185">Reference proteome</keyword>
<reference evidence="3 4" key="1">
    <citation type="submission" date="2015-01" db="EMBL/GenBank/DDBJ databases">
        <title>The Genome Sequence of Exophiala oligosperma CBS72588.</title>
        <authorList>
            <consortium name="The Broad Institute Genomics Platform"/>
            <person name="Cuomo C."/>
            <person name="de Hoog S."/>
            <person name="Gorbushina A."/>
            <person name="Stielow B."/>
            <person name="Teixiera M."/>
            <person name="Abouelleil A."/>
            <person name="Chapman S.B."/>
            <person name="Priest M."/>
            <person name="Young S.K."/>
            <person name="Wortman J."/>
            <person name="Nusbaum C."/>
            <person name="Birren B."/>
        </authorList>
    </citation>
    <scope>NUCLEOTIDE SEQUENCE [LARGE SCALE GENOMIC DNA]</scope>
    <source>
        <strain evidence="3 4">CBS 72588</strain>
    </source>
</reference>